<dbReference type="RefSeq" id="WP_057773796.1">
    <property type="nucleotide sequence ID" value="NZ_BBIM01000046.1"/>
</dbReference>
<evidence type="ECO:0000259" key="5">
    <source>
        <dbReference type="PROSITE" id="PS50977"/>
    </source>
</evidence>
<dbReference type="EMBL" id="CP104778">
    <property type="protein sequence ID" value="WPC21689.1"/>
    <property type="molecule type" value="Genomic_DNA"/>
</dbReference>
<keyword evidence="2 4" id="KW-0238">DNA-binding</keyword>
<feature type="DNA-binding region" description="H-T-H motif" evidence="4">
    <location>
        <begin position="29"/>
        <end position="48"/>
    </location>
</feature>
<protein>
    <submittedName>
        <fullName evidence="6">TetR/AcrR family transcriptional regulator C-terminal domain-containing protein</fullName>
    </submittedName>
</protein>
<dbReference type="InterPro" id="IPR001647">
    <property type="entry name" value="HTH_TetR"/>
</dbReference>
<proteinExistence type="predicted"/>
<dbReference type="Gene3D" id="1.10.10.60">
    <property type="entry name" value="Homeodomain-like"/>
    <property type="match status" value="1"/>
</dbReference>
<feature type="domain" description="HTH tetR-type" evidence="5">
    <location>
        <begin position="5"/>
        <end position="66"/>
    </location>
</feature>
<dbReference type="InterPro" id="IPR009057">
    <property type="entry name" value="Homeodomain-like_sf"/>
</dbReference>
<dbReference type="PANTHER" id="PTHR43479">
    <property type="entry name" value="ACREF/ENVCD OPERON REPRESSOR-RELATED"/>
    <property type="match status" value="1"/>
</dbReference>
<dbReference type="SUPFAM" id="SSF48498">
    <property type="entry name" value="Tetracyclin repressor-like, C-terminal domain"/>
    <property type="match status" value="1"/>
</dbReference>
<evidence type="ECO:0000256" key="2">
    <source>
        <dbReference type="ARBA" id="ARBA00023125"/>
    </source>
</evidence>
<gene>
    <name evidence="6" type="ORF">N6G96_00245</name>
</gene>
<evidence type="ECO:0000256" key="3">
    <source>
        <dbReference type="ARBA" id="ARBA00023163"/>
    </source>
</evidence>
<dbReference type="InterPro" id="IPR050624">
    <property type="entry name" value="HTH-type_Tx_Regulator"/>
</dbReference>
<evidence type="ECO:0000313" key="6">
    <source>
        <dbReference type="EMBL" id="WPC21689.1"/>
    </source>
</evidence>
<dbReference type="Proteomes" id="UP001302696">
    <property type="component" value="Chromosome"/>
</dbReference>
<evidence type="ECO:0000256" key="1">
    <source>
        <dbReference type="ARBA" id="ARBA00023015"/>
    </source>
</evidence>
<evidence type="ECO:0000313" key="7">
    <source>
        <dbReference type="Proteomes" id="UP001302696"/>
    </source>
</evidence>
<dbReference type="Pfam" id="PF02909">
    <property type="entry name" value="TetR_C_1"/>
    <property type="match status" value="1"/>
</dbReference>
<dbReference type="InterPro" id="IPR004111">
    <property type="entry name" value="Repressor_TetR_C"/>
</dbReference>
<keyword evidence="7" id="KW-1185">Reference proteome</keyword>
<dbReference type="Pfam" id="PF00440">
    <property type="entry name" value="TetR_N"/>
    <property type="match status" value="1"/>
</dbReference>
<sequence length="220" mass="24862">MPKAKISRSHIIQASLKTLSTCQSLEHFSMRKVATTLDIDASTIYWYFANKQALLQAMADEITAEIAFPNTKLNWQEQLRQVFNNIFDVYTAHPHSAELMIETVPTSKVRLSLVNYIIEILVKAGFSESQAFSAMSTIDFFLAGLIIDLSKEKQLQSGLANKQDSYAHTQFQQVKKVSTDEKLEHIQNSLNNQNIHSPKRQFESGLKLILNGLMADLSPE</sequence>
<name>A0ABZ0Q4T0_9LACO</name>
<dbReference type="Gene3D" id="1.10.357.10">
    <property type="entry name" value="Tetracycline Repressor, domain 2"/>
    <property type="match status" value="1"/>
</dbReference>
<evidence type="ECO:0000256" key="4">
    <source>
        <dbReference type="PROSITE-ProRule" id="PRU00335"/>
    </source>
</evidence>
<reference evidence="7" key="1">
    <citation type="submission" date="2024-06" db="EMBL/GenBank/DDBJ databases">
        <authorList>
            <person name="Chang H.C."/>
            <person name="Mun S.Y."/>
        </authorList>
    </citation>
    <scope>NUCLEOTIDE SEQUENCE [LARGE SCALE GENOMIC DNA]</scope>
    <source>
        <strain evidence="7">KT1</strain>
    </source>
</reference>
<keyword evidence="3" id="KW-0804">Transcription</keyword>
<dbReference type="InterPro" id="IPR036271">
    <property type="entry name" value="Tet_transcr_reg_TetR-rel_C_sf"/>
</dbReference>
<accession>A0ABZ0Q4T0</accession>
<keyword evidence="1" id="KW-0805">Transcription regulation</keyword>
<organism evidence="6 7">
    <name type="scientific">Pediococcus inopinatus</name>
    <dbReference type="NCBI Taxonomy" id="114090"/>
    <lineage>
        <taxon>Bacteria</taxon>
        <taxon>Bacillati</taxon>
        <taxon>Bacillota</taxon>
        <taxon>Bacilli</taxon>
        <taxon>Lactobacillales</taxon>
        <taxon>Lactobacillaceae</taxon>
        <taxon>Pediococcus</taxon>
    </lineage>
</organism>
<dbReference type="PROSITE" id="PS50977">
    <property type="entry name" value="HTH_TETR_2"/>
    <property type="match status" value="1"/>
</dbReference>
<dbReference type="SUPFAM" id="SSF46689">
    <property type="entry name" value="Homeodomain-like"/>
    <property type="match status" value="1"/>
</dbReference>
<dbReference type="PANTHER" id="PTHR43479:SF11">
    <property type="entry name" value="ACREF_ENVCD OPERON REPRESSOR-RELATED"/>
    <property type="match status" value="1"/>
</dbReference>